<reference evidence="1 2" key="1">
    <citation type="submission" date="2018-10" db="EMBL/GenBank/DDBJ databases">
        <title>Genomic Encyclopedia of Archaeal and Bacterial Type Strains, Phase II (KMG-II): from individual species to whole genera.</title>
        <authorList>
            <person name="Goeker M."/>
        </authorList>
    </citation>
    <scope>NUCLEOTIDE SEQUENCE [LARGE SCALE GENOMIC DNA]</scope>
    <source>
        <strain evidence="1 2">DSM 29466</strain>
    </source>
</reference>
<comment type="caution">
    <text evidence="1">The sequence shown here is derived from an EMBL/GenBank/DDBJ whole genome shotgun (WGS) entry which is preliminary data.</text>
</comment>
<organism evidence="1 2">
    <name type="scientific">Litoreibacter meonggei</name>
    <dbReference type="NCBI Taxonomy" id="1049199"/>
    <lineage>
        <taxon>Bacteria</taxon>
        <taxon>Pseudomonadati</taxon>
        <taxon>Pseudomonadota</taxon>
        <taxon>Alphaproteobacteria</taxon>
        <taxon>Rhodobacterales</taxon>
        <taxon>Roseobacteraceae</taxon>
        <taxon>Litoreibacter</taxon>
    </lineage>
</organism>
<proteinExistence type="predicted"/>
<dbReference type="Proteomes" id="UP000269157">
    <property type="component" value="Unassembled WGS sequence"/>
</dbReference>
<name>A0A497X3T7_9RHOB</name>
<accession>A0A497X3T7</accession>
<gene>
    <name evidence="1" type="ORF">BCF46_1704</name>
</gene>
<evidence type="ECO:0000313" key="1">
    <source>
        <dbReference type="EMBL" id="RLJ59553.1"/>
    </source>
</evidence>
<dbReference type="RefSeq" id="WP_121023247.1">
    <property type="nucleotide sequence ID" value="NZ_RCCE01000002.1"/>
</dbReference>
<dbReference type="EMBL" id="RCCE01000002">
    <property type="protein sequence ID" value="RLJ59553.1"/>
    <property type="molecule type" value="Genomic_DNA"/>
</dbReference>
<evidence type="ECO:0000313" key="2">
    <source>
        <dbReference type="Proteomes" id="UP000269157"/>
    </source>
</evidence>
<protein>
    <submittedName>
        <fullName evidence="1">Uncharacterized protein</fullName>
    </submittedName>
</protein>
<sequence>MNAPRPQPEQAKPAQNGRDLNSAIVACFSSGTETPPFPERFVELTVALTSQQNVSLWCLSQTDEPPQMIAAYKSAELADTLQDLAASLLDQTSESSTTQVQVVDRYITASVALPADRTAVLLMECPSSEFLEPRAA</sequence>
<dbReference type="AlphaFoldDB" id="A0A497X3T7"/>
<keyword evidence="2" id="KW-1185">Reference proteome</keyword>